<organism evidence="13 15">
    <name type="scientific">Dioscorea cayennensis subsp. rotundata</name>
    <name type="common">White Guinea yam</name>
    <name type="synonym">Dioscorea rotundata</name>
    <dbReference type="NCBI Taxonomy" id="55577"/>
    <lineage>
        <taxon>Eukaryota</taxon>
        <taxon>Viridiplantae</taxon>
        <taxon>Streptophyta</taxon>
        <taxon>Embryophyta</taxon>
        <taxon>Tracheophyta</taxon>
        <taxon>Spermatophyta</taxon>
        <taxon>Magnoliopsida</taxon>
        <taxon>Liliopsida</taxon>
        <taxon>Dioscoreales</taxon>
        <taxon>Dioscoreaceae</taxon>
        <taxon>Dioscorea</taxon>
    </lineage>
</organism>
<dbReference type="FunFam" id="1.10.10.60:FF:000229">
    <property type="entry name" value="Homeobox-leucine zipper protein HDG1"/>
    <property type="match status" value="1"/>
</dbReference>
<dbReference type="AlphaFoldDB" id="A0AB40CMF2"/>
<protein>
    <submittedName>
        <fullName evidence="14 15">Homeobox-leucine zipper protein ROC2-like</fullName>
    </submittedName>
</protein>
<dbReference type="InterPro" id="IPR017970">
    <property type="entry name" value="Homeobox_CS"/>
</dbReference>
<feature type="DNA-binding region" description="Homeobox" evidence="9">
    <location>
        <begin position="81"/>
        <end position="140"/>
    </location>
</feature>
<keyword evidence="13" id="KW-1185">Reference proteome</keyword>
<dbReference type="PROSITE" id="PS50848">
    <property type="entry name" value="START"/>
    <property type="match status" value="1"/>
</dbReference>
<feature type="domain" description="Homeobox" evidence="11">
    <location>
        <begin position="79"/>
        <end position="139"/>
    </location>
</feature>
<evidence type="ECO:0000256" key="7">
    <source>
        <dbReference type="ARBA" id="ARBA00023163"/>
    </source>
</evidence>
<keyword evidence="6 9" id="KW-0371">Homeobox</keyword>
<dbReference type="CDD" id="cd08875">
    <property type="entry name" value="START_ArGLABRA2_like"/>
    <property type="match status" value="1"/>
</dbReference>
<dbReference type="Gene3D" id="3.30.530.20">
    <property type="match status" value="1"/>
</dbReference>
<feature type="domain" description="START" evidence="12">
    <location>
        <begin position="231"/>
        <end position="463"/>
    </location>
</feature>
<dbReference type="PROSITE" id="PS00027">
    <property type="entry name" value="HOMEOBOX_1"/>
    <property type="match status" value="1"/>
</dbReference>
<evidence type="ECO:0000259" key="12">
    <source>
        <dbReference type="PROSITE" id="PS50848"/>
    </source>
</evidence>
<evidence type="ECO:0000256" key="3">
    <source>
        <dbReference type="ARBA" id="ARBA00023015"/>
    </source>
</evidence>
<dbReference type="CDD" id="cd00086">
    <property type="entry name" value="homeodomain"/>
    <property type="match status" value="1"/>
</dbReference>
<gene>
    <name evidence="14 15" type="primary">LOC120278167</name>
</gene>
<dbReference type="InterPro" id="IPR042160">
    <property type="entry name" value="HD-Zip_IV"/>
</dbReference>
<dbReference type="InterPro" id="IPR001356">
    <property type="entry name" value="HD"/>
</dbReference>
<keyword evidence="8 9" id="KW-0539">Nucleus</keyword>
<dbReference type="SUPFAM" id="SSF46689">
    <property type="entry name" value="Homeodomain-like"/>
    <property type="match status" value="1"/>
</dbReference>
<dbReference type="InterPro" id="IPR023393">
    <property type="entry name" value="START-like_dom_sf"/>
</dbReference>
<comment type="similarity">
    <text evidence="2">Belongs to the HD-ZIP homeobox family. Class IV subfamily.</text>
</comment>
<evidence type="ECO:0000256" key="10">
    <source>
        <dbReference type="RuleBase" id="RU000682"/>
    </source>
</evidence>
<dbReference type="InterPro" id="IPR057993">
    <property type="entry name" value="HD-Zip_IV_C"/>
</dbReference>
<evidence type="ECO:0000256" key="9">
    <source>
        <dbReference type="PROSITE-ProRule" id="PRU00108"/>
    </source>
</evidence>
<evidence type="ECO:0000256" key="8">
    <source>
        <dbReference type="ARBA" id="ARBA00023242"/>
    </source>
</evidence>
<keyword evidence="5 9" id="KW-0238">DNA-binding</keyword>
<dbReference type="Pfam" id="PF25797">
    <property type="entry name" value="PDF2_C"/>
    <property type="match status" value="1"/>
</dbReference>
<sequence>MMMPESHVAEVAGGEYEMQPELNPGQDVGSNFYPEMEDIDIMDTDEDELQRLLEVEFEDRTGSDNGEFVPDDEQNTRRLIKKRKYHRHTQSQIQEMEAFFRECPHPDDKQRKELSRAIGLDPLQIKFWFQNKRTQVKTQNERNENSHLRAENMRLSTENTIMKEVLSHGLCTNCGNSMELGQLAFEGNDLRVENAKLRDEIERISSIATKYAEKQPMISHQHSSLAIDGGVGIEKPVIIELAVAAMEEIVGMAQLCEPLWMSRFDQPLEILNEGIYIQNFSKGLGEKLTGFKTEATRETAVVPLNAVNIIEMLMDANQWMAFFPSIVSRAATLDVLSNGAAETFNGALQVMSAMFQMATQLVPSREGLFIRYCKQHAEKTWAVVDVSIDCLRPNSSMTWRRRPSGCLIEEMAEGFSKVTWVEHMEVDDGNVAEIYKPLVNSGLAFGAQRWVLALKRQCHCLASVHNDEVVDQIGALTSMLMRKNWMKLSERMVRIFTNGVSSAASDQWSLVAGTGANYDVKATTRKSMNEPGSPPGIILNATTSVWLQAPARSVFNFLHSENSRRQWDILTNNGVIEQVCQIANGGSHGNCISLLRVKNESLPSSMMILQESSYDASGAYVIYAPLDETAMGLVLKNDEPDFVALLPSGFAVSPDGPAGLLNGGNAAGSLLTVSFQILLNAAPAERISLASISTINSLIAFTIERIKSAVSCDDT</sequence>
<dbReference type="PANTHER" id="PTHR45654">
    <property type="entry name" value="HOMEOBOX-LEUCINE ZIPPER PROTEIN MERISTEM L1"/>
    <property type="match status" value="1"/>
</dbReference>
<dbReference type="PANTHER" id="PTHR45654:SF77">
    <property type="entry name" value="HOMEOBOX-LEUCINE ZIPPER PROTEIN MERISTEM L1"/>
    <property type="match status" value="1"/>
</dbReference>
<dbReference type="InterPro" id="IPR009057">
    <property type="entry name" value="Homeodomain-like_sf"/>
</dbReference>
<dbReference type="GeneID" id="120278167"/>
<dbReference type="GO" id="GO:0003677">
    <property type="term" value="F:DNA binding"/>
    <property type="evidence" value="ECO:0007669"/>
    <property type="project" value="UniProtKB-UniRule"/>
</dbReference>
<evidence type="ECO:0000313" key="13">
    <source>
        <dbReference type="Proteomes" id="UP001515500"/>
    </source>
</evidence>
<keyword evidence="7" id="KW-0804">Transcription</keyword>
<comment type="subcellular location">
    <subcellularLocation>
        <location evidence="1 9 10">Nucleus</location>
    </subcellularLocation>
</comment>
<reference evidence="14 15" key="1">
    <citation type="submission" date="2025-04" db="UniProtKB">
        <authorList>
            <consortium name="RefSeq"/>
        </authorList>
    </citation>
    <scope>IDENTIFICATION</scope>
</reference>
<proteinExistence type="inferred from homology"/>
<keyword evidence="4" id="KW-0175">Coiled coil</keyword>
<dbReference type="Gene3D" id="1.10.10.60">
    <property type="entry name" value="Homeodomain-like"/>
    <property type="match status" value="1"/>
</dbReference>
<evidence type="ECO:0000313" key="15">
    <source>
        <dbReference type="RefSeq" id="XP_039141025.1"/>
    </source>
</evidence>
<evidence type="ECO:0000259" key="11">
    <source>
        <dbReference type="PROSITE" id="PS50071"/>
    </source>
</evidence>
<dbReference type="RefSeq" id="XP_039141025.1">
    <property type="nucleotide sequence ID" value="XM_039285091.1"/>
</dbReference>
<dbReference type="SMART" id="SM00389">
    <property type="entry name" value="HOX"/>
    <property type="match status" value="1"/>
</dbReference>
<accession>A0AB40CMF2</accession>
<dbReference type="GO" id="GO:0008289">
    <property type="term" value="F:lipid binding"/>
    <property type="evidence" value="ECO:0007669"/>
    <property type="project" value="InterPro"/>
</dbReference>
<keyword evidence="3" id="KW-0805">Transcription regulation</keyword>
<evidence type="ECO:0000256" key="5">
    <source>
        <dbReference type="ARBA" id="ARBA00023125"/>
    </source>
</evidence>
<dbReference type="SUPFAM" id="SSF55961">
    <property type="entry name" value="Bet v1-like"/>
    <property type="match status" value="2"/>
</dbReference>
<dbReference type="PROSITE" id="PS50071">
    <property type="entry name" value="HOMEOBOX_2"/>
    <property type="match status" value="1"/>
</dbReference>
<evidence type="ECO:0000256" key="1">
    <source>
        <dbReference type="ARBA" id="ARBA00004123"/>
    </source>
</evidence>
<dbReference type="GO" id="GO:0000981">
    <property type="term" value="F:DNA-binding transcription factor activity, RNA polymerase II-specific"/>
    <property type="evidence" value="ECO:0007669"/>
    <property type="project" value="InterPro"/>
</dbReference>
<name>A0AB40CMF2_DIOCR</name>
<dbReference type="Pfam" id="PF01852">
    <property type="entry name" value="START"/>
    <property type="match status" value="1"/>
</dbReference>
<evidence type="ECO:0000256" key="2">
    <source>
        <dbReference type="ARBA" id="ARBA00006789"/>
    </source>
</evidence>
<dbReference type="RefSeq" id="XP_039141024.1">
    <property type="nucleotide sequence ID" value="XM_039285090.1"/>
</dbReference>
<dbReference type="InterPro" id="IPR002913">
    <property type="entry name" value="START_lipid-bd_dom"/>
</dbReference>
<evidence type="ECO:0000313" key="14">
    <source>
        <dbReference type="RefSeq" id="XP_039141024.1"/>
    </source>
</evidence>
<dbReference type="Proteomes" id="UP001515500">
    <property type="component" value="Chromosome 15"/>
</dbReference>
<dbReference type="GO" id="GO:0005634">
    <property type="term" value="C:nucleus"/>
    <property type="evidence" value="ECO:0007669"/>
    <property type="project" value="UniProtKB-SubCell"/>
</dbReference>
<dbReference type="SMART" id="SM00234">
    <property type="entry name" value="START"/>
    <property type="match status" value="1"/>
</dbReference>
<evidence type="ECO:0000256" key="4">
    <source>
        <dbReference type="ARBA" id="ARBA00023054"/>
    </source>
</evidence>
<evidence type="ECO:0000256" key="6">
    <source>
        <dbReference type="ARBA" id="ARBA00023155"/>
    </source>
</evidence>
<dbReference type="Pfam" id="PF00046">
    <property type="entry name" value="Homeodomain"/>
    <property type="match status" value="1"/>
</dbReference>